<dbReference type="InterPro" id="IPR002695">
    <property type="entry name" value="PurH-like"/>
</dbReference>
<dbReference type="FunFam" id="3.40.50.1380:FF:000001">
    <property type="entry name" value="Bifunctional purine biosynthesis protein PurH"/>
    <property type="match status" value="1"/>
</dbReference>
<keyword evidence="4 10" id="KW-0808">Transferase</keyword>
<organism evidence="12 13">
    <name type="scientific">Aggregatibacter segnis ATCC 33393</name>
    <dbReference type="NCBI Taxonomy" id="888057"/>
    <lineage>
        <taxon>Bacteria</taxon>
        <taxon>Pseudomonadati</taxon>
        <taxon>Pseudomonadota</taxon>
        <taxon>Gammaproteobacteria</taxon>
        <taxon>Pasteurellales</taxon>
        <taxon>Pasteurellaceae</taxon>
        <taxon>Aggregatibacter</taxon>
    </lineage>
</organism>
<reference evidence="12 13" key="1">
    <citation type="submission" date="2010-12" db="EMBL/GenBank/DDBJ databases">
        <authorList>
            <person name="Muzny D."/>
            <person name="Qin X."/>
            <person name="Deng J."/>
            <person name="Jiang H."/>
            <person name="Liu Y."/>
            <person name="Qu J."/>
            <person name="Song X.-Z."/>
            <person name="Zhang L."/>
            <person name="Thornton R."/>
            <person name="Coyle M."/>
            <person name="Francisco L."/>
            <person name="Jackson L."/>
            <person name="Javaid M."/>
            <person name="Korchina V."/>
            <person name="Kovar C."/>
            <person name="Mata R."/>
            <person name="Mathew T."/>
            <person name="Ngo R."/>
            <person name="Nguyen L."/>
            <person name="Nguyen N."/>
            <person name="Okwuonu G."/>
            <person name="Ongeri F."/>
            <person name="Pham C."/>
            <person name="Simmons D."/>
            <person name="Wilczek-Boney K."/>
            <person name="Hale W."/>
            <person name="Jakkamsetti A."/>
            <person name="Pham P."/>
            <person name="Ruth R."/>
            <person name="San Lucas F."/>
            <person name="Warren J."/>
            <person name="Zhang J."/>
            <person name="Zhao Z."/>
            <person name="Zhou C."/>
            <person name="Zhu D."/>
            <person name="Lee S."/>
            <person name="Bess C."/>
            <person name="Blankenburg K."/>
            <person name="Forbes L."/>
            <person name="Fu Q."/>
            <person name="Gubbala S."/>
            <person name="Hirani K."/>
            <person name="Jayaseelan J.C."/>
            <person name="Lara F."/>
            <person name="Munidasa M."/>
            <person name="Palculict T."/>
            <person name="Patil S."/>
            <person name="Pu L.-L."/>
            <person name="Saada N."/>
            <person name="Tang L."/>
            <person name="Weissenberger G."/>
            <person name="Zhu Y."/>
            <person name="Hemphill L."/>
            <person name="Shang Y."/>
            <person name="Youmans B."/>
            <person name="Ayvaz T."/>
            <person name="Ross M."/>
            <person name="Santibanez J."/>
            <person name="Aqrawi P."/>
            <person name="Gross S."/>
            <person name="Joshi V."/>
            <person name="Fowler G."/>
            <person name="Nazareth L."/>
            <person name="Reid J."/>
            <person name="Worley K."/>
            <person name="Petrosino J."/>
            <person name="Highlander S."/>
            <person name="Gibbs R."/>
        </authorList>
    </citation>
    <scope>NUCLEOTIDE SEQUENCE [LARGE SCALE GENOMIC DNA]</scope>
    <source>
        <strain evidence="12 13">ATCC 33393</strain>
    </source>
</reference>
<dbReference type="AlphaFoldDB" id="E6KYX0"/>
<dbReference type="Gene3D" id="3.40.50.1380">
    <property type="entry name" value="Methylglyoxal synthase-like domain"/>
    <property type="match status" value="1"/>
</dbReference>
<evidence type="ECO:0000256" key="5">
    <source>
        <dbReference type="ARBA" id="ARBA00022755"/>
    </source>
</evidence>
<dbReference type="NCBIfam" id="TIGR00355">
    <property type="entry name" value="purH"/>
    <property type="match status" value="1"/>
</dbReference>
<keyword evidence="6 10" id="KW-0378">Hydrolase</keyword>
<dbReference type="InterPro" id="IPR024051">
    <property type="entry name" value="AICAR_Tfase_dup_dom_sf"/>
</dbReference>
<gene>
    <name evidence="10 12" type="primary">purH</name>
    <name evidence="12" type="ORF">HMPREF9064_1352</name>
</gene>
<dbReference type="Pfam" id="PF01808">
    <property type="entry name" value="AICARFT_IMPCHas"/>
    <property type="match status" value="1"/>
</dbReference>
<dbReference type="GO" id="GO:0003937">
    <property type="term" value="F:IMP cyclohydrolase activity"/>
    <property type="evidence" value="ECO:0007669"/>
    <property type="project" value="UniProtKB-UniRule"/>
</dbReference>
<evidence type="ECO:0000256" key="4">
    <source>
        <dbReference type="ARBA" id="ARBA00022679"/>
    </source>
</evidence>
<dbReference type="EC" id="2.1.2.3" evidence="10"/>
<dbReference type="FunFam" id="3.40.140.20:FF:000001">
    <property type="entry name" value="Bifunctional purine biosynthesis protein PurH"/>
    <property type="match status" value="1"/>
</dbReference>
<dbReference type="InterPro" id="IPR036914">
    <property type="entry name" value="MGS-like_dom_sf"/>
</dbReference>
<dbReference type="Gene3D" id="3.40.140.20">
    <property type="match status" value="2"/>
</dbReference>
<dbReference type="SMART" id="SM00798">
    <property type="entry name" value="AICARFT_IMPCHas"/>
    <property type="match status" value="1"/>
</dbReference>
<dbReference type="GO" id="GO:0006189">
    <property type="term" value="P:'de novo' IMP biosynthetic process"/>
    <property type="evidence" value="ECO:0007669"/>
    <property type="project" value="UniProtKB-UniRule"/>
</dbReference>
<evidence type="ECO:0000256" key="3">
    <source>
        <dbReference type="ARBA" id="ARBA00007667"/>
    </source>
</evidence>
<evidence type="ECO:0000256" key="1">
    <source>
        <dbReference type="ARBA" id="ARBA00004844"/>
    </source>
</evidence>
<dbReference type="PIRSF" id="PIRSF000414">
    <property type="entry name" value="AICARFT_IMPCHas"/>
    <property type="match status" value="1"/>
</dbReference>
<dbReference type="SUPFAM" id="SSF53927">
    <property type="entry name" value="Cytidine deaminase-like"/>
    <property type="match status" value="1"/>
</dbReference>
<dbReference type="HAMAP" id="MF_00139">
    <property type="entry name" value="PurH"/>
    <property type="match status" value="1"/>
</dbReference>
<dbReference type="Pfam" id="PF02142">
    <property type="entry name" value="MGS"/>
    <property type="match status" value="1"/>
</dbReference>
<keyword evidence="13" id="KW-1185">Reference proteome</keyword>
<dbReference type="NCBIfam" id="NF002049">
    <property type="entry name" value="PRK00881.1"/>
    <property type="match status" value="1"/>
</dbReference>
<comment type="similarity">
    <text evidence="3 10">Belongs to the PurH family.</text>
</comment>
<comment type="pathway">
    <text evidence="1 10">Purine metabolism; IMP biosynthesis via de novo pathway; IMP from 5-formamido-1-(5-phospho-D-ribosyl)imidazole-4-carboxamide: step 1/1.</text>
</comment>
<dbReference type="PANTHER" id="PTHR11692:SF0">
    <property type="entry name" value="BIFUNCTIONAL PURINE BIOSYNTHESIS PROTEIN ATIC"/>
    <property type="match status" value="1"/>
</dbReference>
<accession>E6KYX0</accession>
<dbReference type="SMART" id="SM00851">
    <property type="entry name" value="MGS"/>
    <property type="match status" value="1"/>
</dbReference>
<dbReference type="FunFam" id="3.40.140.20:FF:000002">
    <property type="entry name" value="Bifunctional purine biosynthesis protein PurH"/>
    <property type="match status" value="1"/>
</dbReference>
<dbReference type="GO" id="GO:0004643">
    <property type="term" value="F:phosphoribosylaminoimidazolecarboxamide formyltransferase activity"/>
    <property type="evidence" value="ECO:0007669"/>
    <property type="project" value="UniProtKB-UniRule"/>
</dbReference>
<comment type="catalytic activity">
    <reaction evidence="9 10">
        <text>IMP + H2O = 5-formamido-1-(5-phospho-D-ribosyl)imidazole-4-carboxamide</text>
        <dbReference type="Rhea" id="RHEA:18445"/>
        <dbReference type="ChEBI" id="CHEBI:15377"/>
        <dbReference type="ChEBI" id="CHEBI:58053"/>
        <dbReference type="ChEBI" id="CHEBI:58467"/>
        <dbReference type="EC" id="3.5.4.10"/>
    </reaction>
</comment>
<feature type="domain" description="MGS-like" evidence="11">
    <location>
        <begin position="49"/>
        <end position="197"/>
    </location>
</feature>
<evidence type="ECO:0000313" key="12">
    <source>
        <dbReference type="EMBL" id="EFU67397.1"/>
    </source>
</evidence>
<dbReference type="SUPFAM" id="SSF52335">
    <property type="entry name" value="Methylglyoxal synthase-like"/>
    <property type="match status" value="1"/>
</dbReference>
<dbReference type="UniPathway" id="UPA00074">
    <property type="reaction ID" value="UER00133"/>
</dbReference>
<dbReference type="EC" id="3.5.4.10" evidence="10"/>
<evidence type="ECO:0000313" key="13">
    <source>
        <dbReference type="Proteomes" id="UP000032871"/>
    </source>
</evidence>
<keyword evidence="7 10" id="KW-0511">Multifunctional enzyme</keyword>
<evidence type="ECO:0000256" key="8">
    <source>
        <dbReference type="ARBA" id="ARBA00050488"/>
    </source>
</evidence>
<evidence type="ECO:0000256" key="2">
    <source>
        <dbReference type="ARBA" id="ARBA00004954"/>
    </source>
</evidence>
<dbReference type="InterPro" id="IPR011607">
    <property type="entry name" value="MGS-like_dom"/>
</dbReference>
<dbReference type="EMBL" id="AEPS01000008">
    <property type="protein sequence ID" value="EFU67397.1"/>
    <property type="molecule type" value="Genomic_DNA"/>
</dbReference>
<sequence>MLFLLFKCKNAFKNDRTFLQIFRAFLHKRKRLRYNTPPQIYFINQRKLFMQSTRPIRQALLSVSDKSGIVEFAQGLVKRGVKLLSTGGTAKLLEQNGLPVTEVSDYTGFPEMMDGRVKTLHPKVHGGILGRRGTDDAIMQQHGIEGIDMVVVNLYPFAATVAKPNCTLEDAVENIDIGGPTMVRSAAKNHKDVAIVVNNQDFDAILAEMDQHQNSLTLETRFDLAIKAFEHTAQYDSMIANYFGQLVKPYHVAAEEDAEAKCGQFPRTLNLNFVRKQTMRYGENAHQNAAFYVDLNVKEASVATANQLQGKALSYNNIADTDAALECVKEFDEPACVIVKHANPCGVALGKDILDAYNRAYQTDPTSAFGGIIAFNRELDEKTANEIVERQFVEVIIAPKVSAEAVEVVKRKKNVRLLECGEWQARTQRLDFKRVNGGLLVQEADLGMVGLDDLKVVSKRQPTEQELKDLLFCWKVAKFVKSNAIVYAKDNQTIGIGAGQMSRVYSAKIAGIKAQDEGLEVAGCVMASDAFFPFRDGIDAAAKVGIQCVIHPGGSMRDQEVIDAADEHNMVMVLTGMRHFRH</sequence>
<dbReference type="HOGENOM" id="CLU_016316_5_2_6"/>
<dbReference type="STRING" id="739.GCA_001059425_00073"/>
<protein>
    <recommendedName>
        <fullName evidence="10">Bifunctional purine biosynthesis protein PurH</fullName>
    </recommendedName>
    <domain>
        <recommendedName>
            <fullName evidence="10">Phosphoribosylaminoimidazolecarboxamide formyltransferase</fullName>
            <ecNumber evidence="10">2.1.2.3</ecNumber>
        </recommendedName>
        <alternativeName>
            <fullName evidence="10">AICAR transformylase</fullName>
        </alternativeName>
    </domain>
    <domain>
        <recommendedName>
            <fullName evidence="10">IMP cyclohydrolase</fullName>
            <ecNumber evidence="10">3.5.4.10</ecNumber>
        </recommendedName>
        <alternativeName>
            <fullName evidence="10">ATIC</fullName>
        </alternativeName>
        <alternativeName>
            <fullName evidence="10">IMP synthase</fullName>
        </alternativeName>
        <alternativeName>
            <fullName evidence="10">Inosinicase</fullName>
        </alternativeName>
    </domain>
</protein>
<evidence type="ECO:0000256" key="9">
    <source>
        <dbReference type="ARBA" id="ARBA00050687"/>
    </source>
</evidence>
<evidence type="ECO:0000256" key="7">
    <source>
        <dbReference type="ARBA" id="ARBA00023268"/>
    </source>
</evidence>
<comment type="pathway">
    <text evidence="2 10">Purine metabolism; IMP biosynthesis via de novo pathway; 5-formamido-1-(5-phospho-D-ribosyl)imidazole-4-carboxamide from 5-amino-1-(5-phospho-D-ribosyl)imidazole-4-carboxamide (10-formyl THF route): step 1/1.</text>
</comment>
<dbReference type="Proteomes" id="UP000032871">
    <property type="component" value="Unassembled WGS sequence"/>
</dbReference>
<dbReference type="CDD" id="cd01421">
    <property type="entry name" value="IMPCH"/>
    <property type="match status" value="1"/>
</dbReference>
<dbReference type="GO" id="GO:0005829">
    <property type="term" value="C:cytosol"/>
    <property type="evidence" value="ECO:0007669"/>
    <property type="project" value="TreeGrafter"/>
</dbReference>
<evidence type="ECO:0000259" key="11">
    <source>
        <dbReference type="PROSITE" id="PS51855"/>
    </source>
</evidence>
<dbReference type="PROSITE" id="PS51855">
    <property type="entry name" value="MGS"/>
    <property type="match status" value="1"/>
</dbReference>
<evidence type="ECO:0000256" key="6">
    <source>
        <dbReference type="ARBA" id="ARBA00022801"/>
    </source>
</evidence>
<keyword evidence="5 10" id="KW-0658">Purine biosynthesis</keyword>
<comment type="caution">
    <text evidence="12">The sequence shown here is derived from an EMBL/GenBank/DDBJ whole genome shotgun (WGS) entry which is preliminary data.</text>
</comment>
<name>E6KYX0_9PAST</name>
<comment type="catalytic activity">
    <reaction evidence="8 10">
        <text>(6R)-10-formyltetrahydrofolate + 5-amino-1-(5-phospho-beta-D-ribosyl)imidazole-4-carboxamide = 5-formamido-1-(5-phospho-D-ribosyl)imidazole-4-carboxamide + (6S)-5,6,7,8-tetrahydrofolate</text>
        <dbReference type="Rhea" id="RHEA:22192"/>
        <dbReference type="ChEBI" id="CHEBI:57453"/>
        <dbReference type="ChEBI" id="CHEBI:58467"/>
        <dbReference type="ChEBI" id="CHEBI:58475"/>
        <dbReference type="ChEBI" id="CHEBI:195366"/>
        <dbReference type="EC" id="2.1.2.3"/>
    </reaction>
</comment>
<proteinExistence type="inferred from homology"/>
<comment type="domain">
    <text evidence="10">The IMP cyclohydrolase activity resides in the N-terminal region.</text>
</comment>
<dbReference type="PANTHER" id="PTHR11692">
    <property type="entry name" value="BIFUNCTIONAL PURINE BIOSYNTHESIS PROTEIN PURH"/>
    <property type="match status" value="1"/>
</dbReference>
<dbReference type="InterPro" id="IPR016193">
    <property type="entry name" value="Cytidine_deaminase-like"/>
</dbReference>
<evidence type="ECO:0000256" key="10">
    <source>
        <dbReference type="HAMAP-Rule" id="MF_00139"/>
    </source>
</evidence>